<sequence>SCYTTAVLPHSLEATASCCGVAGQPDSLNDTFIQVQVVTLCFCAGVDSSYQKLQIKTTWLEVGPVAPSILRGALPKKIGLCNLGVEKK</sequence>
<protein>
    <submittedName>
        <fullName evidence="1">Uncharacterized protein</fullName>
    </submittedName>
</protein>
<dbReference type="EMBL" id="CAJPIN010015091">
    <property type="protein sequence ID" value="CAG2061243.1"/>
    <property type="molecule type" value="Genomic_DNA"/>
</dbReference>
<feature type="non-terminal residue" evidence="1">
    <location>
        <position position="88"/>
    </location>
</feature>
<evidence type="ECO:0000313" key="2">
    <source>
        <dbReference type="Proteomes" id="UP001153148"/>
    </source>
</evidence>
<organism evidence="1 2">
    <name type="scientific">Timema podura</name>
    <name type="common">Walking stick</name>
    <dbReference type="NCBI Taxonomy" id="61482"/>
    <lineage>
        <taxon>Eukaryota</taxon>
        <taxon>Metazoa</taxon>
        <taxon>Ecdysozoa</taxon>
        <taxon>Arthropoda</taxon>
        <taxon>Hexapoda</taxon>
        <taxon>Insecta</taxon>
        <taxon>Pterygota</taxon>
        <taxon>Neoptera</taxon>
        <taxon>Polyneoptera</taxon>
        <taxon>Phasmatodea</taxon>
        <taxon>Timematodea</taxon>
        <taxon>Timematoidea</taxon>
        <taxon>Timematidae</taxon>
        <taxon>Timema</taxon>
    </lineage>
</organism>
<keyword evidence="2" id="KW-1185">Reference proteome</keyword>
<evidence type="ECO:0000313" key="1">
    <source>
        <dbReference type="EMBL" id="CAG2061243.1"/>
    </source>
</evidence>
<accession>A0ABN7NZV0</accession>
<comment type="caution">
    <text evidence="1">The sequence shown here is derived from an EMBL/GenBank/DDBJ whole genome shotgun (WGS) entry which is preliminary data.</text>
</comment>
<dbReference type="Proteomes" id="UP001153148">
    <property type="component" value="Unassembled WGS sequence"/>
</dbReference>
<name>A0ABN7NZV0_TIMPD</name>
<reference evidence="1" key="1">
    <citation type="submission" date="2021-03" db="EMBL/GenBank/DDBJ databases">
        <authorList>
            <person name="Tran Van P."/>
        </authorList>
    </citation>
    <scope>NUCLEOTIDE SEQUENCE</scope>
</reference>
<feature type="non-terminal residue" evidence="1">
    <location>
        <position position="1"/>
    </location>
</feature>
<proteinExistence type="predicted"/>
<gene>
    <name evidence="1" type="ORF">TPAB3V08_LOCUS8198</name>
</gene>